<dbReference type="AlphaFoldDB" id="A0A8T0FGY2"/>
<dbReference type="SMART" id="SM00355">
    <property type="entry name" value="ZnF_C2H2"/>
    <property type="match status" value="5"/>
</dbReference>
<protein>
    <recommendedName>
        <fullName evidence="3">C2H2-type domain-containing protein</fullName>
    </recommendedName>
</protein>
<dbReference type="InterPro" id="IPR013087">
    <property type="entry name" value="Znf_C2H2_type"/>
</dbReference>
<dbReference type="PROSITE" id="PS50157">
    <property type="entry name" value="ZINC_FINGER_C2H2_2"/>
    <property type="match status" value="1"/>
</dbReference>
<dbReference type="Proteomes" id="UP000807504">
    <property type="component" value="Unassembled WGS sequence"/>
</dbReference>
<evidence type="ECO:0000313" key="4">
    <source>
        <dbReference type="EMBL" id="KAF8789488.1"/>
    </source>
</evidence>
<evidence type="ECO:0000256" key="2">
    <source>
        <dbReference type="SAM" id="MobiDB-lite"/>
    </source>
</evidence>
<feature type="compositionally biased region" description="Acidic residues" evidence="2">
    <location>
        <begin position="424"/>
        <end position="433"/>
    </location>
</feature>
<feature type="region of interest" description="Disordered" evidence="2">
    <location>
        <begin position="408"/>
        <end position="433"/>
    </location>
</feature>
<dbReference type="PROSITE" id="PS00028">
    <property type="entry name" value="ZINC_FINGER_C2H2_1"/>
    <property type="match status" value="2"/>
</dbReference>
<organism evidence="4 5">
    <name type="scientific">Argiope bruennichi</name>
    <name type="common">Wasp spider</name>
    <name type="synonym">Aranea bruennichi</name>
    <dbReference type="NCBI Taxonomy" id="94029"/>
    <lineage>
        <taxon>Eukaryota</taxon>
        <taxon>Metazoa</taxon>
        <taxon>Ecdysozoa</taxon>
        <taxon>Arthropoda</taxon>
        <taxon>Chelicerata</taxon>
        <taxon>Arachnida</taxon>
        <taxon>Araneae</taxon>
        <taxon>Araneomorphae</taxon>
        <taxon>Entelegynae</taxon>
        <taxon>Araneoidea</taxon>
        <taxon>Araneidae</taxon>
        <taxon>Argiope</taxon>
    </lineage>
</organism>
<feature type="compositionally biased region" description="Basic residues" evidence="2">
    <location>
        <begin position="408"/>
        <end position="417"/>
    </location>
</feature>
<keyword evidence="5" id="KW-1185">Reference proteome</keyword>
<proteinExistence type="predicted"/>
<accession>A0A8T0FGY2</accession>
<dbReference type="GO" id="GO:0008270">
    <property type="term" value="F:zinc ion binding"/>
    <property type="evidence" value="ECO:0007669"/>
    <property type="project" value="UniProtKB-KW"/>
</dbReference>
<feature type="region of interest" description="Disordered" evidence="2">
    <location>
        <begin position="222"/>
        <end position="272"/>
    </location>
</feature>
<keyword evidence="1" id="KW-0862">Zinc</keyword>
<keyword evidence="1" id="KW-0479">Metal-binding</keyword>
<evidence type="ECO:0000256" key="1">
    <source>
        <dbReference type="PROSITE-ProRule" id="PRU00042"/>
    </source>
</evidence>
<evidence type="ECO:0000259" key="3">
    <source>
        <dbReference type="PROSITE" id="PS50157"/>
    </source>
</evidence>
<evidence type="ECO:0000313" key="5">
    <source>
        <dbReference type="Proteomes" id="UP000807504"/>
    </source>
</evidence>
<keyword evidence="1" id="KW-0863">Zinc-finger</keyword>
<feature type="compositionally biased region" description="Polar residues" evidence="2">
    <location>
        <begin position="236"/>
        <end position="272"/>
    </location>
</feature>
<comment type="caution">
    <text evidence="4">The sequence shown here is derived from an EMBL/GenBank/DDBJ whole genome shotgun (WGS) entry which is preliminary data.</text>
</comment>
<sequence length="433" mass="46538">MLATPYCSPDYDEIVRLIGGSGTGPPSKSPFGGKVTCHYCDTVLSSPCSWRVHMREMHMFSSATVKAMNPNERDPFERRFHCPTCGDSLFFEAPFRSHTCRPVHIARAKLLGRFDLVTTTKGKGLSPRPGTSSQSRLLAEVVSDSIPIVAGDVGPLPSSPQHKCTKCGLAFTFPISLAAHTCEGAHLSKSKRPSPGRKCPHCSFIARNSGGLQYHQHLKHRNTNTGPALVDKRKASPSSVPADSIHTNQSATNGSKSSVTSHSIPPSISSDTNGSASYKISCPAPPSIPSASTSPRNTLFTRCPENIPEYTCRRGNSLNILFPIRGKLACVENGCSRKFSGETIAKSPAGHGCLMDISPILPPATPFPLAFECCSASFPTEKGLQNHAASHKKEEILSSGAKKLIAVPKRRRRKGRIHGPTPPESEDEAIQVP</sequence>
<gene>
    <name evidence="4" type="ORF">HNY73_007421</name>
</gene>
<feature type="domain" description="C2H2-type" evidence="3">
    <location>
        <begin position="162"/>
        <end position="191"/>
    </location>
</feature>
<reference evidence="4" key="1">
    <citation type="journal article" date="2020" name="bioRxiv">
        <title>Chromosome-level reference genome of the European wasp spider Argiope bruennichi: a resource for studies on range expansion and evolutionary adaptation.</title>
        <authorList>
            <person name="Sheffer M.M."/>
            <person name="Hoppe A."/>
            <person name="Krehenwinkel H."/>
            <person name="Uhl G."/>
            <person name="Kuss A.W."/>
            <person name="Jensen L."/>
            <person name="Jensen C."/>
            <person name="Gillespie R.G."/>
            <person name="Hoff K.J."/>
            <person name="Prost S."/>
        </authorList>
    </citation>
    <scope>NUCLEOTIDE SEQUENCE</scope>
</reference>
<name>A0A8T0FGY2_ARGBR</name>
<dbReference type="EMBL" id="JABXBU010000012">
    <property type="protein sequence ID" value="KAF8789488.1"/>
    <property type="molecule type" value="Genomic_DNA"/>
</dbReference>
<reference evidence="4" key="2">
    <citation type="submission" date="2020-06" db="EMBL/GenBank/DDBJ databases">
        <authorList>
            <person name="Sheffer M."/>
        </authorList>
    </citation>
    <scope>NUCLEOTIDE SEQUENCE</scope>
</reference>